<comment type="caution">
    <text evidence="2">The sequence shown here is derived from an EMBL/GenBank/DDBJ whole genome shotgun (WGS) entry which is preliminary data.</text>
</comment>
<sequence length="115" mass="13036">MPFIREYTNDEKLVEDIKKLSENGVRRDDVYVLSHDDDRTKRIANNAGANTIGFSEQDLKNAVGNMFAKKGDELRSKLQEIGFSEAESENYEEDMDEGKVLLIVTGNDNIESYLA</sequence>
<dbReference type="AlphaFoldDB" id="A0A2I0QRC7"/>
<gene>
    <name evidence="2" type="ORF">CEY16_13840</name>
</gene>
<dbReference type="Pfam" id="PF11181">
    <property type="entry name" value="YflT"/>
    <property type="match status" value="1"/>
</dbReference>
<evidence type="ECO:0000313" key="2">
    <source>
        <dbReference type="EMBL" id="PKR76886.1"/>
    </source>
</evidence>
<dbReference type="EMBL" id="PJNH01000004">
    <property type="protein sequence ID" value="PKR76886.1"/>
    <property type="molecule type" value="Genomic_DNA"/>
</dbReference>
<keyword evidence="3" id="KW-1185">Reference proteome</keyword>
<accession>A0A2I0QRC7</accession>
<evidence type="ECO:0000313" key="3">
    <source>
        <dbReference type="Proteomes" id="UP000243524"/>
    </source>
</evidence>
<dbReference type="Proteomes" id="UP000243524">
    <property type="component" value="Unassembled WGS sequence"/>
</dbReference>
<protein>
    <submittedName>
        <fullName evidence="2">General stress protein</fullName>
    </submittedName>
</protein>
<proteinExistence type="predicted"/>
<organism evidence="2 3">
    <name type="scientific">Halalkalibacillus sediminis</name>
    <dbReference type="NCBI Taxonomy" id="2018042"/>
    <lineage>
        <taxon>Bacteria</taxon>
        <taxon>Bacillati</taxon>
        <taxon>Bacillota</taxon>
        <taxon>Bacilli</taxon>
        <taxon>Bacillales</taxon>
        <taxon>Bacillaceae</taxon>
        <taxon>Halalkalibacillus</taxon>
    </lineage>
</organism>
<dbReference type="InterPro" id="IPR025889">
    <property type="entry name" value="GSP17M-like_dom"/>
</dbReference>
<evidence type="ECO:0000259" key="1">
    <source>
        <dbReference type="Pfam" id="PF11181"/>
    </source>
</evidence>
<dbReference type="OrthoDB" id="2353304at2"/>
<name>A0A2I0QRC7_9BACI</name>
<reference evidence="2 3" key="1">
    <citation type="submission" date="2017-06" db="EMBL/GenBank/DDBJ databases">
        <title>the draft geome sequence of Illustriluteabacillus marina B3227.</title>
        <authorList>
            <person name="He R.-H."/>
            <person name="Du Z.-J."/>
        </authorList>
    </citation>
    <scope>NUCLEOTIDE SEQUENCE [LARGE SCALE GENOMIC DNA]</scope>
    <source>
        <strain evidence="2 3">B3227</strain>
    </source>
</reference>
<dbReference type="RefSeq" id="WP_101332636.1">
    <property type="nucleotide sequence ID" value="NZ_PJNH01000004.1"/>
</dbReference>
<feature type="domain" description="General stress protein 17M-like" evidence="1">
    <location>
        <begin position="2"/>
        <end position="98"/>
    </location>
</feature>